<organism evidence="10 11">
    <name type="scientific">Cysteiniphilum litorale</name>
    <dbReference type="NCBI Taxonomy" id="2056700"/>
    <lineage>
        <taxon>Bacteria</taxon>
        <taxon>Pseudomonadati</taxon>
        <taxon>Pseudomonadota</taxon>
        <taxon>Gammaproteobacteria</taxon>
        <taxon>Thiotrichales</taxon>
        <taxon>Fastidiosibacteraceae</taxon>
        <taxon>Cysteiniphilum</taxon>
    </lineage>
</organism>
<feature type="active site" description="Proton acceptor" evidence="8">
    <location>
        <position position="205"/>
    </location>
</feature>
<feature type="binding site" evidence="8">
    <location>
        <position position="146"/>
    </location>
    <ligand>
        <name>substrate</name>
    </ligand>
</feature>
<keyword evidence="11" id="KW-1185">Reference proteome</keyword>
<comment type="subcellular location">
    <subcellularLocation>
        <location evidence="8">Cytoplasm</location>
    </subcellularLocation>
</comment>
<feature type="active site" description="Proton donor" evidence="8">
    <location>
        <position position="75"/>
    </location>
</feature>
<dbReference type="PANTHER" id="PTHR31689">
    <property type="entry name" value="DIAMINOPIMELATE EPIMERASE, CHLOROPLASTIC"/>
    <property type="match status" value="1"/>
</dbReference>
<dbReference type="GO" id="GO:0008837">
    <property type="term" value="F:diaminopimelate epimerase activity"/>
    <property type="evidence" value="ECO:0007669"/>
    <property type="project" value="UniProtKB-UniRule"/>
</dbReference>
<dbReference type="PANTHER" id="PTHR31689:SF0">
    <property type="entry name" value="DIAMINOPIMELATE EPIMERASE"/>
    <property type="match status" value="1"/>
</dbReference>
<dbReference type="OrthoDB" id="9805408at2"/>
<evidence type="ECO:0000256" key="3">
    <source>
        <dbReference type="ARBA" id="ARBA00013080"/>
    </source>
</evidence>
<protein>
    <recommendedName>
        <fullName evidence="3 8">Diaminopimelate epimerase</fullName>
        <shortName evidence="8">DAP epimerase</shortName>
        <ecNumber evidence="3 8">5.1.1.7</ecNumber>
    </recommendedName>
    <alternativeName>
        <fullName evidence="8">PLP-independent amino acid racemase</fullName>
    </alternativeName>
</protein>
<evidence type="ECO:0000313" key="10">
    <source>
        <dbReference type="EMBL" id="GGF98677.1"/>
    </source>
</evidence>
<evidence type="ECO:0000256" key="9">
    <source>
        <dbReference type="PROSITE-ProRule" id="PRU10125"/>
    </source>
</evidence>
<dbReference type="InterPro" id="IPR001653">
    <property type="entry name" value="DAP_epimerase_DapF"/>
</dbReference>
<gene>
    <name evidence="8 10" type="primary">dapF</name>
    <name evidence="10" type="ORF">GCM10010995_14890</name>
</gene>
<feature type="active site" evidence="9">
    <location>
        <position position="75"/>
    </location>
</feature>
<dbReference type="PROSITE" id="PS01326">
    <property type="entry name" value="DAP_EPIMERASE"/>
    <property type="match status" value="1"/>
</dbReference>
<sequence length="261" mass="28781">MSKPLLFNKMCALGNDFVVIDERKKPRNWQARQVQQICHRRFGIGADQLLLIRKSGKADASMHIYNQDGSKAKQCGNGLRAVASLLLTEKGSLEVNIEVGGYVHRCRLVAHDWIEVAFPLPVVNESQKKLMGDSGFDHALEVDVGNPHLVLFRSQHTELKDFDDLGRVLQTQYAGGINVHALKQLSKDRIYLDHWERGTGITPSCGSGSIASVYAGVSLGLLKPKVVVENAISNLTVECTPEEVRLSGVVRLIFNGQIEVA</sequence>
<keyword evidence="6 8" id="KW-0413">Isomerase</keyword>
<feature type="site" description="Important for dimerization" evidence="8">
    <location>
        <position position="254"/>
    </location>
</feature>
<dbReference type="GO" id="GO:0009089">
    <property type="term" value="P:lysine biosynthetic process via diaminopimelate"/>
    <property type="evidence" value="ECO:0007669"/>
    <property type="project" value="UniProtKB-UniRule"/>
</dbReference>
<reference evidence="10" key="2">
    <citation type="submission" date="2020-09" db="EMBL/GenBank/DDBJ databases">
        <authorList>
            <person name="Sun Q."/>
            <person name="Zhou Y."/>
        </authorList>
    </citation>
    <scope>NUCLEOTIDE SEQUENCE</scope>
    <source>
        <strain evidence="10">CGMCC 1.15758</strain>
    </source>
</reference>
<dbReference type="EC" id="5.1.1.7" evidence="3 8"/>
<proteinExistence type="inferred from homology"/>
<evidence type="ECO:0000256" key="8">
    <source>
        <dbReference type="HAMAP-Rule" id="MF_00197"/>
    </source>
</evidence>
<dbReference type="Proteomes" id="UP000636949">
    <property type="component" value="Unassembled WGS sequence"/>
</dbReference>
<feature type="binding site" evidence="8">
    <location>
        <begin position="206"/>
        <end position="207"/>
    </location>
    <ligand>
        <name>substrate</name>
    </ligand>
</feature>
<dbReference type="NCBIfam" id="TIGR00652">
    <property type="entry name" value="DapF"/>
    <property type="match status" value="1"/>
</dbReference>
<evidence type="ECO:0000256" key="7">
    <source>
        <dbReference type="ARBA" id="ARBA00051712"/>
    </source>
</evidence>
<feature type="binding site" evidence="8">
    <location>
        <begin position="196"/>
        <end position="197"/>
    </location>
    <ligand>
        <name>substrate</name>
    </ligand>
</feature>
<evidence type="ECO:0000256" key="2">
    <source>
        <dbReference type="ARBA" id="ARBA00010219"/>
    </source>
</evidence>
<evidence type="ECO:0000256" key="4">
    <source>
        <dbReference type="ARBA" id="ARBA00022605"/>
    </source>
</evidence>
<dbReference type="RefSeq" id="WP_117002748.1">
    <property type="nucleotide sequence ID" value="NZ_BMJS01000015.1"/>
</dbReference>
<dbReference type="GO" id="GO:0005829">
    <property type="term" value="C:cytosol"/>
    <property type="evidence" value="ECO:0007669"/>
    <property type="project" value="TreeGrafter"/>
</dbReference>
<evidence type="ECO:0000256" key="1">
    <source>
        <dbReference type="ARBA" id="ARBA00005196"/>
    </source>
</evidence>
<dbReference type="AlphaFoldDB" id="A0A8J2Z4E0"/>
<dbReference type="Gene3D" id="3.10.310.10">
    <property type="entry name" value="Diaminopimelate Epimerase, Chain A, domain 1"/>
    <property type="match status" value="2"/>
</dbReference>
<feature type="binding site" evidence="8">
    <location>
        <position position="178"/>
    </location>
    <ligand>
        <name>substrate</name>
    </ligand>
</feature>
<name>A0A8J2Z4E0_9GAMM</name>
<feature type="site" description="Could be important to modulate the pK values of the two catalytic cysteine residues" evidence="8">
    <location>
        <position position="196"/>
    </location>
</feature>
<dbReference type="SUPFAM" id="SSF54506">
    <property type="entry name" value="Diaminopimelate epimerase-like"/>
    <property type="match status" value="2"/>
</dbReference>
<evidence type="ECO:0000256" key="6">
    <source>
        <dbReference type="ARBA" id="ARBA00023235"/>
    </source>
</evidence>
<dbReference type="EMBL" id="BMJS01000015">
    <property type="protein sequence ID" value="GGF98677.1"/>
    <property type="molecule type" value="Genomic_DNA"/>
</dbReference>
<feature type="binding site" evidence="8">
    <location>
        <position position="66"/>
    </location>
    <ligand>
        <name>substrate</name>
    </ligand>
</feature>
<feature type="binding site" evidence="8">
    <location>
        <begin position="76"/>
        <end position="77"/>
    </location>
    <ligand>
        <name>substrate</name>
    </ligand>
</feature>
<reference evidence="10" key="1">
    <citation type="journal article" date="2014" name="Int. J. Syst. Evol. Microbiol.">
        <title>Complete genome sequence of Corynebacterium casei LMG S-19264T (=DSM 44701T), isolated from a smear-ripened cheese.</title>
        <authorList>
            <consortium name="US DOE Joint Genome Institute (JGI-PGF)"/>
            <person name="Walter F."/>
            <person name="Albersmeier A."/>
            <person name="Kalinowski J."/>
            <person name="Ruckert C."/>
        </authorList>
    </citation>
    <scope>NUCLEOTIDE SEQUENCE</scope>
    <source>
        <strain evidence="10">CGMCC 1.15758</strain>
    </source>
</reference>
<feature type="binding site" evidence="8">
    <location>
        <position position="48"/>
    </location>
    <ligand>
        <name>substrate</name>
    </ligand>
</feature>
<keyword evidence="5 8" id="KW-0457">Lysine biosynthesis</keyword>
<feature type="site" description="Could be important to modulate the pK values of the two catalytic cysteine residues" evidence="8">
    <location>
        <position position="148"/>
    </location>
</feature>
<comment type="caution">
    <text evidence="10">The sequence shown here is derived from an EMBL/GenBank/DDBJ whole genome shotgun (WGS) entry which is preliminary data.</text>
</comment>
<dbReference type="Pfam" id="PF01678">
    <property type="entry name" value="DAP_epimerase"/>
    <property type="match status" value="2"/>
</dbReference>
<accession>A0A8J2Z4E0</accession>
<evidence type="ECO:0000313" key="11">
    <source>
        <dbReference type="Proteomes" id="UP000636949"/>
    </source>
</evidence>
<keyword evidence="4 8" id="KW-0028">Amino-acid biosynthesis</keyword>
<dbReference type="UniPathway" id="UPA00034">
    <property type="reaction ID" value="UER00025"/>
</dbReference>
<dbReference type="HAMAP" id="MF_00197">
    <property type="entry name" value="DAP_epimerase"/>
    <property type="match status" value="1"/>
</dbReference>
<comment type="function">
    <text evidence="8">Catalyzes the stereoinversion of LL-2,6-diaminopimelate (L,L-DAP) to meso-diaminopimelate (meso-DAP), a precursor of L-lysine and an essential component of the bacterial peptidoglycan.</text>
</comment>
<comment type="similarity">
    <text evidence="2 8">Belongs to the diaminopimelate epimerase family.</text>
</comment>
<dbReference type="InterPro" id="IPR018510">
    <property type="entry name" value="DAP_epimerase_AS"/>
</dbReference>
<comment type="catalytic activity">
    <reaction evidence="7 8">
        <text>(2S,6S)-2,6-diaminopimelate = meso-2,6-diaminopimelate</text>
        <dbReference type="Rhea" id="RHEA:15393"/>
        <dbReference type="ChEBI" id="CHEBI:57609"/>
        <dbReference type="ChEBI" id="CHEBI:57791"/>
        <dbReference type="EC" id="5.1.1.7"/>
    </reaction>
</comment>
<comment type="subunit">
    <text evidence="8">Homodimer.</text>
</comment>
<comment type="pathway">
    <text evidence="1 8">Amino-acid biosynthesis; L-lysine biosynthesis via DAP pathway; DL-2,6-diaminopimelate from LL-2,6-diaminopimelate: step 1/1.</text>
</comment>
<keyword evidence="8" id="KW-0963">Cytoplasm</keyword>
<evidence type="ECO:0000256" key="5">
    <source>
        <dbReference type="ARBA" id="ARBA00023154"/>
    </source>
</evidence>
<feature type="binding site" evidence="8">
    <location>
        <position position="15"/>
    </location>
    <ligand>
        <name>substrate</name>
    </ligand>
</feature>